<dbReference type="EMBL" id="MBTF01000011">
    <property type="protein sequence ID" value="OOQ59955.1"/>
    <property type="molecule type" value="Genomic_DNA"/>
</dbReference>
<feature type="domain" description="Phage tail collar" evidence="2">
    <location>
        <begin position="24"/>
        <end position="84"/>
    </location>
</feature>
<evidence type="ECO:0000313" key="4">
    <source>
        <dbReference type="Proteomes" id="UP000189739"/>
    </source>
</evidence>
<organism evidence="3 4">
    <name type="scientific">Mucilaginibacter pedocola</name>
    <dbReference type="NCBI Taxonomy" id="1792845"/>
    <lineage>
        <taxon>Bacteria</taxon>
        <taxon>Pseudomonadati</taxon>
        <taxon>Bacteroidota</taxon>
        <taxon>Sphingobacteriia</taxon>
        <taxon>Sphingobacteriales</taxon>
        <taxon>Sphingobacteriaceae</taxon>
        <taxon>Mucilaginibacter</taxon>
    </lineage>
</organism>
<dbReference type="InterPro" id="IPR011083">
    <property type="entry name" value="Phage_tail_collar_dom"/>
</dbReference>
<comment type="caution">
    <text evidence="3">The sequence shown here is derived from an EMBL/GenBank/DDBJ whole genome shotgun (WGS) entry which is preliminary data.</text>
</comment>
<dbReference type="Proteomes" id="UP000189739">
    <property type="component" value="Unassembled WGS sequence"/>
</dbReference>
<evidence type="ECO:0000256" key="1">
    <source>
        <dbReference type="SAM" id="MobiDB-lite"/>
    </source>
</evidence>
<proteinExistence type="predicted"/>
<evidence type="ECO:0000259" key="2">
    <source>
        <dbReference type="Pfam" id="PF07484"/>
    </source>
</evidence>
<sequence>METTLQTNEPLREVTAVINLLPVGTILPYGGTAERISTMQGQGWMLCNGAKLNKAQYPLLFDVIGNTCGGADPEFCLPDLRGVFLRGVDGEGAASRDPDNASRKRQGTDVSVPNGRLTYQDEDFKKHTHGFPERAHAYAVFRSPGDGGYHFNAIEPKAGTSDEKGGNETRPKNVSVNYIIFAGLPVS</sequence>
<dbReference type="SUPFAM" id="SSF88874">
    <property type="entry name" value="Receptor-binding domain of short tail fibre protein gp12"/>
    <property type="match status" value="1"/>
</dbReference>
<name>A0A1S9PG44_9SPHI</name>
<dbReference type="AlphaFoldDB" id="A0A1S9PG44"/>
<accession>A0A1S9PG44</accession>
<keyword evidence="4" id="KW-1185">Reference proteome</keyword>
<dbReference type="STRING" id="1792845.BC343_27780"/>
<feature type="region of interest" description="Disordered" evidence="1">
    <location>
        <begin position="91"/>
        <end position="116"/>
    </location>
</feature>
<dbReference type="OrthoDB" id="9810174at2"/>
<dbReference type="InterPro" id="IPR037053">
    <property type="entry name" value="Phage_tail_collar_dom_sf"/>
</dbReference>
<dbReference type="RefSeq" id="WP_078348104.1">
    <property type="nucleotide sequence ID" value="NZ_MBTF01000011.1"/>
</dbReference>
<protein>
    <recommendedName>
        <fullName evidence="2">Phage tail collar domain-containing protein</fullName>
    </recommendedName>
</protein>
<dbReference type="Gene3D" id="3.90.1340.10">
    <property type="entry name" value="Phage tail collar domain"/>
    <property type="match status" value="1"/>
</dbReference>
<reference evidence="3 4" key="1">
    <citation type="submission" date="2016-07" db="EMBL/GenBank/DDBJ databases">
        <title>Genomic analysis of zinc-resistant bacterium Mucilaginibacter pedocola TBZ30.</title>
        <authorList>
            <person name="Huang J."/>
            <person name="Tang J."/>
        </authorList>
    </citation>
    <scope>NUCLEOTIDE SEQUENCE [LARGE SCALE GENOMIC DNA]</scope>
    <source>
        <strain evidence="3 4">TBZ30</strain>
    </source>
</reference>
<evidence type="ECO:0000313" key="3">
    <source>
        <dbReference type="EMBL" id="OOQ59955.1"/>
    </source>
</evidence>
<gene>
    <name evidence="3" type="ORF">BC343_27780</name>
</gene>
<dbReference type="Pfam" id="PF07484">
    <property type="entry name" value="Collar"/>
    <property type="match status" value="1"/>
</dbReference>